<dbReference type="AlphaFoldDB" id="A0A0E9PCR1"/>
<name>A0A0E9PCR1_ANGAN</name>
<proteinExistence type="predicted"/>
<dbReference type="EMBL" id="GBXM01106288">
    <property type="protein sequence ID" value="JAH02289.1"/>
    <property type="molecule type" value="Transcribed_RNA"/>
</dbReference>
<organism evidence="1">
    <name type="scientific">Anguilla anguilla</name>
    <name type="common">European freshwater eel</name>
    <name type="synonym">Muraena anguilla</name>
    <dbReference type="NCBI Taxonomy" id="7936"/>
    <lineage>
        <taxon>Eukaryota</taxon>
        <taxon>Metazoa</taxon>
        <taxon>Chordata</taxon>
        <taxon>Craniata</taxon>
        <taxon>Vertebrata</taxon>
        <taxon>Euteleostomi</taxon>
        <taxon>Actinopterygii</taxon>
        <taxon>Neopterygii</taxon>
        <taxon>Teleostei</taxon>
        <taxon>Anguilliformes</taxon>
        <taxon>Anguillidae</taxon>
        <taxon>Anguilla</taxon>
    </lineage>
</organism>
<sequence length="42" mass="5050">MYKKASKRSRVDSRCGICIWGLLLLTLYIRTKYYHKQKTTPE</sequence>
<evidence type="ECO:0000313" key="1">
    <source>
        <dbReference type="EMBL" id="JAH02289.1"/>
    </source>
</evidence>
<reference evidence="1" key="1">
    <citation type="submission" date="2014-11" db="EMBL/GenBank/DDBJ databases">
        <authorList>
            <person name="Amaro Gonzalez C."/>
        </authorList>
    </citation>
    <scope>NUCLEOTIDE SEQUENCE</scope>
</reference>
<reference evidence="1" key="2">
    <citation type="journal article" date="2015" name="Fish Shellfish Immunol.">
        <title>Early steps in the European eel (Anguilla anguilla)-Vibrio vulnificus interaction in the gills: Role of the RtxA13 toxin.</title>
        <authorList>
            <person name="Callol A."/>
            <person name="Pajuelo D."/>
            <person name="Ebbesson L."/>
            <person name="Teles M."/>
            <person name="MacKenzie S."/>
            <person name="Amaro C."/>
        </authorList>
    </citation>
    <scope>NUCLEOTIDE SEQUENCE</scope>
</reference>
<protein>
    <submittedName>
        <fullName evidence="1">Uncharacterized protein</fullName>
    </submittedName>
</protein>
<accession>A0A0E9PCR1</accession>